<dbReference type="Proteomes" id="UP001500967">
    <property type="component" value="Unassembled WGS sequence"/>
</dbReference>
<reference evidence="3" key="1">
    <citation type="journal article" date="2019" name="Int. J. Syst. Evol. Microbiol.">
        <title>The Global Catalogue of Microorganisms (GCM) 10K type strain sequencing project: providing services to taxonomists for standard genome sequencing and annotation.</title>
        <authorList>
            <consortium name="The Broad Institute Genomics Platform"/>
            <consortium name="The Broad Institute Genome Sequencing Center for Infectious Disease"/>
            <person name="Wu L."/>
            <person name="Ma J."/>
        </authorList>
    </citation>
    <scope>NUCLEOTIDE SEQUENCE [LARGE SCALE GENOMIC DNA]</scope>
    <source>
        <strain evidence="3">JCM 10425</strain>
    </source>
</reference>
<dbReference type="PANTHER" id="PTHR48100">
    <property type="entry name" value="BROAD-SPECIFICITY PHOSPHATASE YOR283W-RELATED"/>
    <property type="match status" value="1"/>
</dbReference>
<dbReference type="InterPro" id="IPR050275">
    <property type="entry name" value="PGM_Phosphatase"/>
</dbReference>
<dbReference type="Gene3D" id="3.40.50.1240">
    <property type="entry name" value="Phosphoglycerate mutase-like"/>
    <property type="match status" value="1"/>
</dbReference>
<name>A0ABP3EX60_9ACTN</name>
<protein>
    <submittedName>
        <fullName evidence="2">Acid phosphatase</fullName>
    </submittedName>
</protein>
<comment type="caution">
    <text evidence="2">The sequence shown here is derived from an EMBL/GenBank/DDBJ whole genome shotgun (WGS) entry which is preliminary data.</text>
</comment>
<sequence length="219" mass="23431">MTSRADDTAPATPAEVGAAGAVSSSHPSIYLVRHGETEWSKSGQHTSHTDLPLTGNGEAVALALKPVLSAVLGGRPAVLALSSPLERARRTAELADVAVELDEDLREVDYGDYEGITTPQIRERDPGWSVWTHPNPGGETVEQAGQRVDRVLDRARAALPEGNVVLFAHGHILRVLAARWLGLPASEGRLFALDTATLGVLGTEHDLPVIRRWNAPAVW</sequence>
<dbReference type="EMBL" id="BAAAGX010000046">
    <property type="protein sequence ID" value="GAA0282790.1"/>
    <property type="molecule type" value="Genomic_DNA"/>
</dbReference>
<evidence type="ECO:0000313" key="3">
    <source>
        <dbReference type="Proteomes" id="UP001500967"/>
    </source>
</evidence>
<dbReference type="InterPro" id="IPR029033">
    <property type="entry name" value="His_PPase_superfam"/>
</dbReference>
<proteinExistence type="predicted"/>
<dbReference type="InterPro" id="IPR013078">
    <property type="entry name" value="His_Pase_superF_clade-1"/>
</dbReference>
<feature type="region of interest" description="Disordered" evidence="1">
    <location>
        <begin position="1"/>
        <end position="20"/>
    </location>
</feature>
<accession>A0ABP3EX60</accession>
<dbReference type="PANTHER" id="PTHR48100:SF15">
    <property type="entry name" value="SEDOHEPTULOSE 1,7-BISPHOSPHATASE"/>
    <property type="match status" value="1"/>
</dbReference>
<dbReference type="Pfam" id="PF00300">
    <property type="entry name" value="His_Phos_1"/>
    <property type="match status" value="1"/>
</dbReference>
<evidence type="ECO:0000256" key="1">
    <source>
        <dbReference type="SAM" id="MobiDB-lite"/>
    </source>
</evidence>
<organism evidence="2 3">
    <name type="scientific">Cryptosporangium japonicum</name>
    <dbReference type="NCBI Taxonomy" id="80872"/>
    <lineage>
        <taxon>Bacteria</taxon>
        <taxon>Bacillati</taxon>
        <taxon>Actinomycetota</taxon>
        <taxon>Actinomycetes</taxon>
        <taxon>Cryptosporangiales</taxon>
        <taxon>Cryptosporangiaceae</taxon>
        <taxon>Cryptosporangium</taxon>
    </lineage>
</organism>
<dbReference type="SUPFAM" id="SSF53254">
    <property type="entry name" value="Phosphoglycerate mutase-like"/>
    <property type="match status" value="1"/>
</dbReference>
<evidence type="ECO:0000313" key="2">
    <source>
        <dbReference type="EMBL" id="GAA0282790.1"/>
    </source>
</evidence>
<dbReference type="SMART" id="SM00855">
    <property type="entry name" value="PGAM"/>
    <property type="match status" value="1"/>
</dbReference>
<gene>
    <name evidence="2" type="ORF">GCM10009539_83500</name>
</gene>
<keyword evidence="3" id="KW-1185">Reference proteome</keyword>
<dbReference type="CDD" id="cd07067">
    <property type="entry name" value="HP_PGM_like"/>
    <property type="match status" value="1"/>
</dbReference>